<dbReference type="SMART" id="SM00398">
    <property type="entry name" value="HMG"/>
    <property type="match status" value="1"/>
</dbReference>
<accession>A0A4R5XHI3</accession>
<dbReference type="AlphaFoldDB" id="A0A4R5XHI3"/>
<keyword evidence="1" id="KW-0539">Nucleus</keyword>
<feature type="compositionally biased region" description="Basic residues" evidence="2">
    <location>
        <begin position="316"/>
        <end position="331"/>
    </location>
</feature>
<dbReference type="Proteomes" id="UP000294933">
    <property type="component" value="Unassembled WGS sequence"/>
</dbReference>
<dbReference type="EMBL" id="ML170156">
    <property type="protein sequence ID" value="TDL29906.1"/>
    <property type="molecule type" value="Genomic_DNA"/>
</dbReference>
<sequence length="500" mass="55254">MPRRRDPNQPPRPKNCFFLWREDWRERNQKHADVKLEGVLWKALPAAEKLEWKIKEKEAKAEHARLYPGYTFQPRRNPRKPELSSNPGDGVRQAANHSDREIVKNKRRAVTPCSRHDAVPYNGNLVTEPPSYVNETRPLSDDASFHRASTSINGASASASATRLSHSTVHRGMEGPTHCGYPSVHFPNPHTPPNSVVSGSNNDFNHCYIQSAHQFTQADPTLYGGERTATDTATQYTPTPRDQVIFWNFFSQIIQMNIATKSYAETSPPSLSLVVPQSCESASLDLTNSQSYTFPGPERTDASQVCPSAVPYPSAKHRKERYAKKRNGKQKRSFETVEPRSFVEASNHLLVESEVGHTEELGRSSSVSQQIPVAAPVSLCPLGYTPVPSPGRVPFRPAHSISPPPIASMYPTILYPSPTEPSGGMVSPGHEPFPLPAFFPPVSPPPSQILPPSPPPPEHSSLENAACLKKSPEPLADFPILSDTSLYERILNAYTAIRGT</sequence>
<feature type="DNA-binding region" description="HMG box" evidence="1">
    <location>
        <begin position="10"/>
        <end position="71"/>
    </location>
</feature>
<dbReference type="InterPro" id="IPR009071">
    <property type="entry name" value="HMG_box_dom"/>
</dbReference>
<evidence type="ECO:0000313" key="4">
    <source>
        <dbReference type="EMBL" id="TDL29906.1"/>
    </source>
</evidence>
<dbReference type="Gene3D" id="1.10.30.10">
    <property type="entry name" value="High mobility group box domain"/>
    <property type="match status" value="1"/>
</dbReference>
<evidence type="ECO:0000256" key="1">
    <source>
        <dbReference type="PROSITE-ProRule" id="PRU00267"/>
    </source>
</evidence>
<reference evidence="4 5" key="1">
    <citation type="submission" date="2018-06" db="EMBL/GenBank/DDBJ databases">
        <title>A transcriptomic atlas of mushroom development highlights an independent origin of complex multicellularity.</title>
        <authorList>
            <consortium name="DOE Joint Genome Institute"/>
            <person name="Krizsan K."/>
            <person name="Almasi E."/>
            <person name="Merenyi Z."/>
            <person name="Sahu N."/>
            <person name="Viragh M."/>
            <person name="Koszo T."/>
            <person name="Mondo S."/>
            <person name="Kiss B."/>
            <person name="Balint B."/>
            <person name="Kues U."/>
            <person name="Barry K."/>
            <person name="Hegedus J.C."/>
            <person name="Henrissat B."/>
            <person name="Johnson J."/>
            <person name="Lipzen A."/>
            <person name="Ohm R."/>
            <person name="Nagy I."/>
            <person name="Pangilinan J."/>
            <person name="Yan J."/>
            <person name="Xiong Y."/>
            <person name="Grigoriev I.V."/>
            <person name="Hibbett D.S."/>
            <person name="Nagy L.G."/>
        </authorList>
    </citation>
    <scope>NUCLEOTIDE SEQUENCE [LARGE SCALE GENOMIC DNA]</scope>
    <source>
        <strain evidence="4 5">SZMC22713</strain>
    </source>
</reference>
<dbReference type="InterPro" id="IPR036910">
    <property type="entry name" value="HMG_box_dom_sf"/>
</dbReference>
<keyword evidence="5" id="KW-1185">Reference proteome</keyword>
<keyword evidence="1" id="KW-0238">DNA-binding</keyword>
<feature type="region of interest" description="Disordered" evidence="2">
    <location>
        <begin position="65"/>
        <end position="131"/>
    </location>
</feature>
<evidence type="ECO:0000256" key="2">
    <source>
        <dbReference type="SAM" id="MobiDB-lite"/>
    </source>
</evidence>
<dbReference type="GO" id="GO:0005634">
    <property type="term" value="C:nucleus"/>
    <property type="evidence" value="ECO:0007669"/>
    <property type="project" value="UniProtKB-UniRule"/>
</dbReference>
<organism evidence="4 5">
    <name type="scientific">Rickenella mellea</name>
    <dbReference type="NCBI Taxonomy" id="50990"/>
    <lineage>
        <taxon>Eukaryota</taxon>
        <taxon>Fungi</taxon>
        <taxon>Dikarya</taxon>
        <taxon>Basidiomycota</taxon>
        <taxon>Agaricomycotina</taxon>
        <taxon>Agaricomycetes</taxon>
        <taxon>Hymenochaetales</taxon>
        <taxon>Rickenellaceae</taxon>
        <taxon>Rickenella</taxon>
    </lineage>
</organism>
<feature type="compositionally biased region" description="Pro residues" evidence="2">
    <location>
        <begin position="444"/>
        <end position="458"/>
    </location>
</feature>
<dbReference type="SUPFAM" id="SSF47095">
    <property type="entry name" value="HMG-box"/>
    <property type="match status" value="1"/>
</dbReference>
<gene>
    <name evidence="4" type="ORF">BD410DRAFT_834140</name>
</gene>
<feature type="domain" description="HMG box" evidence="3">
    <location>
        <begin position="10"/>
        <end position="71"/>
    </location>
</feature>
<name>A0A4R5XHI3_9AGAM</name>
<evidence type="ECO:0000259" key="3">
    <source>
        <dbReference type="PROSITE" id="PS50118"/>
    </source>
</evidence>
<evidence type="ECO:0000313" key="5">
    <source>
        <dbReference type="Proteomes" id="UP000294933"/>
    </source>
</evidence>
<dbReference type="VEuPathDB" id="FungiDB:BD410DRAFT_834140"/>
<dbReference type="CDD" id="cd01389">
    <property type="entry name" value="HMG-box_ROX1-like"/>
    <property type="match status" value="1"/>
</dbReference>
<feature type="region of interest" description="Disordered" evidence="2">
    <location>
        <begin position="444"/>
        <end position="463"/>
    </location>
</feature>
<dbReference type="GO" id="GO:0003677">
    <property type="term" value="F:DNA binding"/>
    <property type="evidence" value="ECO:0007669"/>
    <property type="project" value="UniProtKB-UniRule"/>
</dbReference>
<dbReference type="STRING" id="50990.A0A4R5XHI3"/>
<dbReference type="PROSITE" id="PS50118">
    <property type="entry name" value="HMG_BOX_2"/>
    <property type="match status" value="1"/>
</dbReference>
<protein>
    <recommendedName>
        <fullName evidence="3">HMG box domain-containing protein</fullName>
    </recommendedName>
</protein>
<proteinExistence type="predicted"/>
<feature type="region of interest" description="Disordered" evidence="2">
    <location>
        <begin position="316"/>
        <end position="338"/>
    </location>
</feature>